<protein>
    <submittedName>
        <fullName evidence="1">Bacterial extracellular solute-binding protein, family 3</fullName>
    </submittedName>
</protein>
<gene>
    <name evidence="1" type="ORF">DPRO_3056</name>
</gene>
<dbReference type="AlphaFoldDB" id="A0A2C8FBE6"/>
<dbReference type="RefSeq" id="WP_232005615.1">
    <property type="nucleotide sequence ID" value="NZ_LT907975.1"/>
</dbReference>
<dbReference type="PANTHER" id="PTHR38834:SF3">
    <property type="entry name" value="SOLUTE-BINDING PROTEIN FAMILY 3_N-TERMINAL DOMAIN-CONTAINING PROTEIN"/>
    <property type="match status" value="1"/>
</dbReference>
<dbReference type="PANTHER" id="PTHR38834">
    <property type="entry name" value="PERIPLASMIC SUBSTRATE BINDING PROTEIN FAMILY 3"/>
    <property type="match status" value="1"/>
</dbReference>
<evidence type="ECO:0000313" key="2">
    <source>
        <dbReference type="Proteomes" id="UP000219215"/>
    </source>
</evidence>
<proteinExistence type="predicted"/>
<organism evidence="1 2">
    <name type="scientific">Pseudodesulfovibrio profundus</name>
    <dbReference type="NCBI Taxonomy" id="57320"/>
    <lineage>
        <taxon>Bacteria</taxon>
        <taxon>Pseudomonadati</taxon>
        <taxon>Thermodesulfobacteriota</taxon>
        <taxon>Desulfovibrionia</taxon>
        <taxon>Desulfovibrionales</taxon>
        <taxon>Desulfovibrionaceae</taxon>
    </lineage>
</organism>
<dbReference type="EMBL" id="LT907975">
    <property type="protein sequence ID" value="SOB59966.1"/>
    <property type="molecule type" value="Genomic_DNA"/>
</dbReference>
<accession>A0A2C8FBE6</accession>
<sequence>MGPIFEEGDYFFKKKGTELDVRSLRDARIVKRIAVRKDGYTHQALQEAGFDNLDISPSYDSSYKKLAEGRVDLVLLGERTYYYMVRKAGLDHTLFEKTECKFAESGAWLAFSKDIPDETILKWQQALDTLKENGVFDQIMERNFSH</sequence>
<reference evidence="2" key="1">
    <citation type="submission" date="2017-09" db="EMBL/GenBank/DDBJ databases">
        <authorList>
            <person name="Regsiter A."/>
            <person name="William W."/>
        </authorList>
    </citation>
    <scope>NUCLEOTIDE SEQUENCE [LARGE SCALE GENOMIC DNA]</scope>
    <source>
        <strain evidence="2">500-1</strain>
    </source>
</reference>
<dbReference type="KEGG" id="pprf:DPRO_3056"/>
<dbReference type="SUPFAM" id="SSF53850">
    <property type="entry name" value="Periplasmic binding protein-like II"/>
    <property type="match status" value="1"/>
</dbReference>
<dbReference type="Proteomes" id="UP000219215">
    <property type="component" value="Chromosome DPRO"/>
</dbReference>
<keyword evidence="2" id="KW-1185">Reference proteome</keyword>
<name>A0A2C8FBE6_9BACT</name>
<dbReference type="Gene3D" id="3.40.190.10">
    <property type="entry name" value="Periplasmic binding protein-like II"/>
    <property type="match status" value="2"/>
</dbReference>
<evidence type="ECO:0000313" key="1">
    <source>
        <dbReference type="EMBL" id="SOB59966.1"/>
    </source>
</evidence>